<dbReference type="PROSITE" id="PS50089">
    <property type="entry name" value="ZF_RING_2"/>
    <property type="match status" value="1"/>
</dbReference>
<dbReference type="STRING" id="195883.A0A482X9M7"/>
<proteinExistence type="predicted"/>
<dbReference type="InterPro" id="IPR001841">
    <property type="entry name" value="Znf_RING"/>
</dbReference>
<evidence type="ECO:0000256" key="2">
    <source>
        <dbReference type="ARBA" id="ARBA00022771"/>
    </source>
</evidence>
<dbReference type="InterPro" id="IPR049548">
    <property type="entry name" value="Sina-like_RING"/>
</dbReference>
<dbReference type="Gene3D" id="3.30.40.10">
    <property type="entry name" value="Zinc/RING finger domain, C3HC4 (zinc finger)"/>
    <property type="match status" value="1"/>
</dbReference>
<comment type="caution">
    <text evidence="8">The sequence shown here is derived from an EMBL/GenBank/DDBJ whole genome shotgun (WGS) entry which is preliminary data.</text>
</comment>
<name>A0A482X9M7_LAOST</name>
<dbReference type="AlphaFoldDB" id="A0A482X9M7"/>
<dbReference type="InterPro" id="IPR004162">
    <property type="entry name" value="SINA-like_animal"/>
</dbReference>
<feature type="domain" description="RING-type" evidence="6">
    <location>
        <begin position="606"/>
        <end position="641"/>
    </location>
</feature>
<sequence length="859" mass="94253">MVSPESGAEPGAAEEHQSPAVRVCEIARAVDGGGSCGFHLTRTKWDPYPWVSGVDPGSAASLAGLRVGDCVLEVNGEDVLGLRVADIAARVRVDAELLTLLLWNSGADANCDPESLCCGPMPSSLQRLAACMGTILAGLECPVCLDTIGPPTHQCGNGHLICSRCRLLTERCPVHNALTEAFRLREESSEMWSAKIKQRLFGKKKMPEKRPANFVLKNSLGPPKNKLLARIMRGKSSSVENLSSASNKNFLTVEQQATANSGGGMKKSVSNNEIFRPDSPLPNNRCPSPNFSSSNVDCSSYRSYQGSTESLSQRLYTDFGENTVVVDDGCIYNCPCSGDCRTSLRKREVLSHVRDDHDGPLVQYYKSRILIPLPVVLPENSTVMILIDGRIYFLRILKDNPGNMFVWMWMLADKSKSENMRMILTLKGNDWDGPELSYNCEVFSLATSSWEDIVSTKRGIFITAQTPPPTSGMDEKGVADEECPPSLRICTVSRPQQGSCGFHLSRTTWDPYPWISEVESGSAAELAGLQVGDCVLEVNGEDVLGLRIGEVALKVYSRERFVKLLLWNAGSDSNGTIWLSGGSGPTPMSLQRLAVCLQSVVQLLECPVCLETAPPPAYQCCNGHLLCSECRANADRCPVCRVQLGSRGRCLVADKLHALLTSTFFRECHPKKRRAALRSKVVPRLKLKSRLPSIKLQDELDLLTIKTPLFHCPAADCIEKLPGPDTLLAHIQSSHEGPLVQYLPKHTSVSLHLPISPLTLINTRNLQIFVRVIPQKTDHLVVWLWAIADPETVSNFRFRLTRPDASPLCPVQSLTQSATDILLAEHFISIDKPATGKLDLTISQTEAKKCEIASRKIEE</sequence>
<evidence type="ECO:0000256" key="5">
    <source>
        <dbReference type="SAM" id="MobiDB-lite"/>
    </source>
</evidence>
<evidence type="ECO:0000313" key="9">
    <source>
        <dbReference type="Proteomes" id="UP000291343"/>
    </source>
</evidence>
<dbReference type="PROSITE" id="PS50106">
    <property type="entry name" value="PDZ"/>
    <property type="match status" value="2"/>
</dbReference>
<dbReference type="EMBL" id="QKKF02014912">
    <property type="protein sequence ID" value="RZF42514.1"/>
    <property type="molecule type" value="Genomic_DNA"/>
</dbReference>
<dbReference type="Pfam" id="PF17820">
    <property type="entry name" value="PDZ_6"/>
    <property type="match status" value="2"/>
</dbReference>
<dbReference type="SUPFAM" id="SSF50156">
    <property type="entry name" value="PDZ domain-like"/>
    <property type="match status" value="2"/>
</dbReference>
<dbReference type="CDD" id="cd16571">
    <property type="entry name" value="RING-HC_SIAHs"/>
    <property type="match status" value="2"/>
</dbReference>
<keyword evidence="2 4" id="KW-0863">Zinc-finger</keyword>
<evidence type="ECO:0008006" key="10">
    <source>
        <dbReference type="Google" id="ProtNLM"/>
    </source>
</evidence>
<dbReference type="GO" id="GO:0005737">
    <property type="term" value="C:cytoplasm"/>
    <property type="evidence" value="ECO:0007669"/>
    <property type="project" value="TreeGrafter"/>
</dbReference>
<dbReference type="SMR" id="A0A482X9M7"/>
<feature type="domain" description="PDZ" evidence="7">
    <location>
        <begin position="489"/>
        <end position="570"/>
    </location>
</feature>
<feature type="region of interest" description="Disordered" evidence="5">
    <location>
        <begin position="259"/>
        <end position="297"/>
    </location>
</feature>
<evidence type="ECO:0000256" key="4">
    <source>
        <dbReference type="PROSITE-ProRule" id="PRU00175"/>
    </source>
</evidence>
<accession>A0A482X9M7</accession>
<dbReference type="GO" id="GO:0031624">
    <property type="term" value="F:ubiquitin conjugating enzyme binding"/>
    <property type="evidence" value="ECO:0007669"/>
    <property type="project" value="TreeGrafter"/>
</dbReference>
<dbReference type="InterPro" id="IPR041489">
    <property type="entry name" value="PDZ_6"/>
</dbReference>
<dbReference type="GO" id="GO:0043161">
    <property type="term" value="P:proteasome-mediated ubiquitin-dependent protein catabolic process"/>
    <property type="evidence" value="ECO:0007669"/>
    <property type="project" value="TreeGrafter"/>
</dbReference>
<dbReference type="Pfam" id="PF21362">
    <property type="entry name" value="Sina_RING"/>
    <property type="match status" value="2"/>
</dbReference>
<dbReference type="PROSITE" id="PS00028">
    <property type="entry name" value="ZINC_FINGER_C2H2_1"/>
    <property type="match status" value="1"/>
</dbReference>
<dbReference type="InParanoid" id="A0A482X9M7"/>
<dbReference type="InterPro" id="IPR013087">
    <property type="entry name" value="Znf_C2H2_type"/>
</dbReference>
<feature type="compositionally biased region" description="Polar residues" evidence="5">
    <location>
        <begin position="281"/>
        <end position="297"/>
    </location>
</feature>
<dbReference type="InterPro" id="IPR036034">
    <property type="entry name" value="PDZ_sf"/>
</dbReference>
<evidence type="ECO:0000259" key="7">
    <source>
        <dbReference type="PROSITE" id="PS50106"/>
    </source>
</evidence>
<reference evidence="8 9" key="1">
    <citation type="journal article" date="2017" name="Gigascience">
        <title>Genome sequence of the small brown planthopper, Laodelphax striatellus.</title>
        <authorList>
            <person name="Zhu J."/>
            <person name="Jiang F."/>
            <person name="Wang X."/>
            <person name="Yang P."/>
            <person name="Bao Y."/>
            <person name="Zhao W."/>
            <person name="Wang W."/>
            <person name="Lu H."/>
            <person name="Wang Q."/>
            <person name="Cui N."/>
            <person name="Li J."/>
            <person name="Chen X."/>
            <person name="Luo L."/>
            <person name="Yu J."/>
            <person name="Kang L."/>
            <person name="Cui F."/>
        </authorList>
    </citation>
    <scope>NUCLEOTIDE SEQUENCE [LARGE SCALE GENOMIC DNA]</scope>
    <source>
        <strain evidence="8">Lst14</strain>
    </source>
</reference>
<dbReference type="GO" id="GO:0008270">
    <property type="term" value="F:zinc ion binding"/>
    <property type="evidence" value="ECO:0007669"/>
    <property type="project" value="UniProtKB-KW"/>
</dbReference>
<evidence type="ECO:0000313" key="8">
    <source>
        <dbReference type="EMBL" id="RZF42514.1"/>
    </source>
</evidence>
<gene>
    <name evidence="8" type="ORF">LSTR_LSTR004433</name>
</gene>
<dbReference type="PANTHER" id="PTHR45877:SF2">
    <property type="entry name" value="E3 UBIQUITIN-PROTEIN LIGASE SINA-RELATED"/>
    <property type="match status" value="1"/>
</dbReference>
<dbReference type="InterPro" id="IPR013083">
    <property type="entry name" value="Znf_RING/FYVE/PHD"/>
</dbReference>
<keyword evidence="3" id="KW-0862">Zinc</keyword>
<evidence type="ECO:0000256" key="1">
    <source>
        <dbReference type="ARBA" id="ARBA00022723"/>
    </source>
</evidence>
<dbReference type="OrthoDB" id="8186160at2759"/>
<dbReference type="GO" id="GO:0061630">
    <property type="term" value="F:ubiquitin protein ligase activity"/>
    <property type="evidence" value="ECO:0007669"/>
    <property type="project" value="TreeGrafter"/>
</dbReference>
<evidence type="ECO:0000259" key="6">
    <source>
        <dbReference type="PROSITE" id="PS50089"/>
    </source>
</evidence>
<protein>
    <recommendedName>
        <fullName evidence="10">RING-type E3 ubiquitin transferase</fullName>
    </recommendedName>
</protein>
<evidence type="ECO:0000256" key="3">
    <source>
        <dbReference type="ARBA" id="ARBA00022833"/>
    </source>
</evidence>
<dbReference type="SMART" id="SM00228">
    <property type="entry name" value="PDZ"/>
    <property type="match status" value="2"/>
</dbReference>
<dbReference type="InterPro" id="IPR001478">
    <property type="entry name" value="PDZ"/>
</dbReference>
<keyword evidence="9" id="KW-1185">Reference proteome</keyword>
<dbReference type="Gene3D" id="2.30.42.10">
    <property type="match status" value="2"/>
</dbReference>
<organism evidence="8 9">
    <name type="scientific">Laodelphax striatellus</name>
    <name type="common">Small brown planthopper</name>
    <name type="synonym">Delphax striatella</name>
    <dbReference type="NCBI Taxonomy" id="195883"/>
    <lineage>
        <taxon>Eukaryota</taxon>
        <taxon>Metazoa</taxon>
        <taxon>Ecdysozoa</taxon>
        <taxon>Arthropoda</taxon>
        <taxon>Hexapoda</taxon>
        <taxon>Insecta</taxon>
        <taxon>Pterygota</taxon>
        <taxon>Neoptera</taxon>
        <taxon>Paraneoptera</taxon>
        <taxon>Hemiptera</taxon>
        <taxon>Auchenorrhyncha</taxon>
        <taxon>Fulgoroidea</taxon>
        <taxon>Delphacidae</taxon>
        <taxon>Criomorphinae</taxon>
        <taxon>Laodelphax</taxon>
    </lineage>
</organism>
<dbReference type="Proteomes" id="UP000291343">
    <property type="component" value="Unassembled WGS sequence"/>
</dbReference>
<dbReference type="SUPFAM" id="SSF49599">
    <property type="entry name" value="TRAF domain-like"/>
    <property type="match status" value="1"/>
</dbReference>
<feature type="domain" description="PDZ" evidence="7">
    <location>
        <begin position="23"/>
        <end position="106"/>
    </location>
</feature>
<dbReference type="PANTHER" id="PTHR45877">
    <property type="entry name" value="E3 UBIQUITIN-PROTEIN LIGASE SIAH2"/>
    <property type="match status" value="1"/>
</dbReference>
<dbReference type="SUPFAM" id="SSF57850">
    <property type="entry name" value="RING/U-box"/>
    <property type="match status" value="1"/>
</dbReference>
<keyword evidence="1" id="KW-0479">Metal-binding</keyword>